<dbReference type="PANTHER" id="PTHR43429">
    <property type="entry name" value="PYRIDINE NUCLEOTIDE-DISULFIDE OXIDOREDUCTASE DOMAIN-CONTAINING"/>
    <property type="match status" value="1"/>
</dbReference>
<dbReference type="InterPro" id="IPR050260">
    <property type="entry name" value="FAD-bd_OxRdtase"/>
</dbReference>
<evidence type="ECO:0000313" key="8">
    <source>
        <dbReference type="EMBL" id="AYE34919.1"/>
    </source>
</evidence>
<dbReference type="Proteomes" id="UP000280586">
    <property type="component" value="Chromosome"/>
</dbReference>
<dbReference type="GO" id="GO:0050451">
    <property type="term" value="F:CoA-disulfide reductase (NADPH) activity"/>
    <property type="evidence" value="ECO:0007669"/>
    <property type="project" value="UniProtKB-EC"/>
</dbReference>
<dbReference type="Pfam" id="PF02852">
    <property type="entry name" value="Pyr_redox_dim"/>
    <property type="match status" value="1"/>
</dbReference>
<dbReference type="InterPro" id="IPR036873">
    <property type="entry name" value="Rhodanese-like_dom_sf"/>
</dbReference>
<evidence type="ECO:0000256" key="3">
    <source>
        <dbReference type="ARBA" id="ARBA00022630"/>
    </source>
</evidence>
<dbReference type="Pfam" id="PF01206">
    <property type="entry name" value="TusA"/>
    <property type="match status" value="1"/>
</dbReference>
<dbReference type="Proteomes" id="UP001055437">
    <property type="component" value="Chromosome"/>
</dbReference>
<evidence type="ECO:0000256" key="4">
    <source>
        <dbReference type="ARBA" id="ARBA00022827"/>
    </source>
</evidence>
<dbReference type="GeneID" id="303561237"/>
<comment type="cofactor">
    <cofactor evidence="1">
        <name>FAD</name>
        <dbReference type="ChEBI" id="CHEBI:57692"/>
    </cofactor>
</comment>
<evidence type="ECO:0000313" key="9">
    <source>
        <dbReference type="EMBL" id="USS01511.1"/>
    </source>
</evidence>
<gene>
    <name evidence="8" type="ORF">CP523_11130</name>
    <name evidence="9" type="ORF">NH397_03475</name>
</gene>
<dbReference type="Gene3D" id="3.40.250.10">
    <property type="entry name" value="Rhodanese-like domain"/>
    <property type="match status" value="1"/>
</dbReference>
<dbReference type="Gene3D" id="3.50.50.60">
    <property type="entry name" value="FAD/NAD(P)-binding domain"/>
    <property type="match status" value="2"/>
</dbReference>
<dbReference type="InterPro" id="IPR004099">
    <property type="entry name" value="Pyr_nucl-diS_OxRdtase_dimer"/>
</dbReference>
<dbReference type="KEGG" id="csep:CP523_11130"/>
<dbReference type="Pfam" id="PF13686">
    <property type="entry name" value="DrsE_2"/>
    <property type="match status" value="1"/>
</dbReference>
<keyword evidence="11" id="KW-1185">Reference proteome</keyword>
<dbReference type="Gene3D" id="3.30.110.40">
    <property type="entry name" value="TusA-like domain"/>
    <property type="match status" value="1"/>
</dbReference>
<dbReference type="PROSITE" id="PS01148">
    <property type="entry name" value="UPF0033"/>
    <property type="match status" value="1"/>
</dbReference>
<dbReference type="NCBIfam" id="NF010037">
    <property type="entry name" value="PRK13512.1"/>
    <property type="match status" value="1"/>
</dbReference>
<evidence type="ECO:0000259" key="7">
    <source>
        <dbReference type="PROSITE" id="PS50206"/>
    </source>
</evidence>
<dbReference type="PANTHER" id="PTHR43429:SF1">
    <property type="entry name" value="NAD(P)H SULFUR OXIDOREDUCTASE (COA-DEPENDENT)"/>
    <property type="match status" value="1"/>
</dbReference>
<reference evidence="8 10" key="1">
    <citation type="submission" date="2017-09" db="EMBL/GenBank/DDBJ databases">
        <authorList>
            <person name="Thomas P."/>
            <person name="Seyboldt C."/>
        </authorList>
    </citation>
    <scope>NUCLEOTIDE SEQUENCE [LARGE SCALE GENOMIC DNA]</scope>
    <source>
        <strain evidence="8 10">DSM 7534</strain>
    </source>
</reference>
<dbReference type="AlphaFoldDB" id="A0A9N7JLQ3"/>
<evidence type="ECO:0000256" key="1">
    <source>
        <dbReference type="ARBA" id="ARBA00001974"/>
    </source>
</evidence>
<dbReference type="SUPFAM" id="SSF75169">
    <property type="entry name" value="DsrEFH-like"/>
    <property type="match status" value="1"/>
</dbReference>
<dbReference type="PRINTS" id="PR00411">
    <property type="entry name" value="PNDRDTASEI"/>
</dbReference>
<dbReference type="EC" id="1.8.1.14" evidence="9"/>
<dbReference type="SUPFAM" id="SSF52821">
    <property type="entry name" value="Rhodanese/Cell cycle control phosphatase"/>
    <property type="match status" value="1"/>
</dbReference>
<dbReference type="InterPro" id="IPR027396">
    <property type="entry name" value="DsrEFH-like"/>
</dbReference>
<dbReference type="InterPro" id="IPR023753">
    <property type="entry name" value="FAD/NAD-binding_dom"/>
</dbReference>
<dbReference type="PROSITE" id="PS50206">
    <property type="entry name" value="RHODANESE_3"/>
    <property type="match status" value="1"/>
</dbReference>
<evidence type="ECO:0000256" key="2">
    <source>
        <dbReference type="ARBA" id="ARBA00009130"/>
    </source>
</evidence>
<evidence type="ECO:0000313" key="10">
    <source>
        <dbReference type="Proteomes" id="UP000280586"/>
    </source>
</evidence>
<dbReference type="SUPFAM" id="SSF55424">
    <property type="entry name" value="FAD/NAD-linked reductases, dimerisation (C-terminal) domain"/>
    <property type="match status" value="1"/>
</dbReference>
<dbReference type="OrthoDB" id="9802028at2"/>
<dbReference type="EMBL" id="CP023671">
    <property type="protein sequence ID" value="AYE34919.1"/>
    <property type="molecule type" value="Genomic_DNA"/>
</dbReference>
<comment type="similarity">
    <text evidence="2">Belongs to the class-III pyridine nucleotide-disulfide oxidoreductase family.</text>
</comment>
<dbReference type="SMART" id="SM00450">
    <property type="entry name" value="RHOD"/>
    <property type="match status" value="1"/>
</dbReference>
<name>A0A9N7JLQ3_CLOSE</name>
<evidence type="ECO:0000313" key="11">
    <source>
        <dbReference type="Proteomes" id="UP001055437"/>
    </source>
</evidence>
<keyword evidence="4" id="KW-0274">FAD</keyword>
<sequence>MNKKVLIVGGVAGGASAAARLRRLNENIEIIVFEKGEYISFANCGLPYYVGESIKERDALLLQTPEKMKARFNIDVRINSEVISIDANKKTIKVNSRFDGEYEESYDYLVLSPGAKPIKPNLPGIDSNKIFQVRNLPDIDNIKQYVDNKNVKNAVVIGGGFIGIEMTENLKERGIQVTLIEAAPHILTPLDSEFSALVEKELNENGISIILEDKVIGFDDRGLDIKVKLSSGKEIVCDMIVSAIGVTPDTEFIKGSGIELGERGHIKVDEHMRTNKDGVFAVGDAISVRDFVNGNEAFIPLAGPANRQGRIVADNIANIDSKYKGTLGTSIIKVFDMVAATTGNNERTLKRYGIKYNKVYLHPMSHAGYYPNSTPLTIKVLYDFEGKILGAQALGYEGVDKFIDVIATTINFGGTINDLTELELAYAPPFLSAKSPANMAGFMAQNQSKSLIDVINIDELKDFNPEKSMLLDVRDKEEVINGAIKDSINIPVNNLRENLDKLDKDKEILIYCAVGIRGYIAGRILTNNGFKVKNLNGGYKTYSNYEYRAKEIKNEDKINNNTINKDLETMVVKELNATGLSCPGPLMQVKATMDKMNNGDILKVKVSDEGFYRDIEAWTKRTRNELLCIDKNKGIIEATIKKGLSQSASETAITTSNISEKNGQTMVVFSGDLDKAIASFIIANGAAAMGKKVTMLFTFWGLNILRKQEKIKVSKNIIEKAFGIMMPRGSKKLGLSKMNMCGIGSKMIRGVMNNKNIQSLEDLMQAAIDNGIEIVACTMSMDVMGIKKEELIDGITYGGVGYYLGEAEEANVNLFI</sequence>
<proteinExistence type="inferred from homology"/>
<dbReference type="InterPro" id="IPR036868">
    <property type="entry name" value="TusA-like_sf"/>
</dbReference>
<accession>A0A9N7JLQ3</accession>
<keyword evidence="6" id="KW-0676">Redox-active center</keyword>
<keyword evidence="5 9" id="KW-0560">Oxidoreductase</keyword>
<dbReference type="RefSeq" id="WP_066677066.1">
    <property type="nucleotide sequence ID" value="NZ_CABMIZ010000022.1"/>
</dbReference>
<reference evidence="9" key="2">
    <citation type="submission" date="2022-06" db="EMBL/GenBank/DDBJ databases">
        <authorList>
            <person name="Holder M.E."/>
            <person name="Ajami N.J."/>
            <person name="Petrosino J.F."/>
        </authorList>
    </citation>
    <scope>NUCLEOTIDE SEQUENCE</scope>
    <source>
        <strain evidence="9">RMA 8861</strain>
    </source>
</reference>
<dbReference type="InterPro" id="IPR016156">
    <property type="entry name" value="FAD/NAD-linked_Rdtase_dimer_sf"/>
</dbReference>
<organism evidence="8 10">
    <name type="scientific">Clostridium septicum</name>
    <dbReference type="NCBI Taxonomy" id="1504"/>
    <lineage>
        <taxon>Bacteria</taxon>
        <taxon>Bacillati</taxon>
        <taxon>Bacillota</taxon>
        <taxon>Clostridia</taxon>
        <taxon>Eubacteriales</taxon>
        <taxon>Clostridiaceae</taxon>
        <taxon>Clostridium</taxon>
    </lineage>
</organism>
<dbReference type="InterPro" id="IPR001455">
    <property type="entry name" value="TusA-like"/>
</dbReference>
<dbReference type="Gene3D" id="3.40.1260.10">
    <property type="entry name" value="DsrEFH-like"/>
    <property type="match status" value="1"/>
</dbReference>
<dbReference type="Pfam" id="PF07992">
    <property type="entry name" value="Pyr_redox_2"/>
    <property type="match status" value="1"/>
</dbReference>
<feature type="domain" description="Rhodanese" evidence="7">
    <location>
        <begin position="464"/>
        <end position="551"/>
    </location>
</feature>
<dbReference type="InterPro" id="IPR036188">
    <property type="entry name" value="FAD/NAD-bd_sf"/>
</dbReference>
<protein>
    <submittedName>
        <fullName evidence="8">CoA-disulfide reductase</fullName>
        <ecNumber evidence="9">1.8.1.14</ecNumber>
    </submittedName>
</protein>
<evidence type="ECO:0000256" key="5">
    <source>
        <dbReference type="ARBA" id="ARBA00023002"/>
    </source>
</evidence>
<dbReference type="SUPFAM" id="SSF64307">
    <property type="entry name" value="SirA-like"/>
    <property type="match status" value="1"/>
</dbReference>
<dbReference type="Pfam" id="PF00581">
    <property type="entry name" value="Rhodanese"/>
    <property type="match status" value="1"/>
</dbReference>
<dbReference type="SUPFAM" id="SSF51905">
    <property type="entry name" value="FAD/NAD(P)-binding domain"/>
    <property type="match status" value="1"/>
</dbReference>
<keyword evidence="3" id="KW-0285">Flavoprotein</keyword>
<dbReference type="InterPro" id="IPR001763">
    <property type="entry name" value="Rhodanese-like_dom"/>
</dbReference>
<dbReference type="InterPro" id="IPR032836">
    <property type="entry name" value="DsrE2-like"/>
</dbReference>
<dbReference type="PRINTS" id="PR00368">
    <property type="entry name" value="FADPNR"/>
</dbReference>
<dbReference type="EMBL" id="CP099799">
    <property type="protein sequence ID" value="USS01511.1"/>
    <property type="molecule type" value="Genomic_DNA"/>
</dbReference>
<evidence type="ECO:0000256" key="6">
    <source>
        <dbReference type="ARBA" id="ARBA00023284"/>
    </source>
</evidence>